<dbReference type="SUPFAM" id="SSF53067">
    <property type="entry name" value="Actin-like ATPase domain"/>
    <property type="match status" value="2"/>
</dbReference>
<organism evidence="6 7">
    <name type="scientific">Acrobeloides nanus</name>
    <dbReference type="NCBI Taxonomy" id="290746"/>
    <lineage>
        <taxon>Eukaryota</taxon>
        <taxon>Metazoa</taxon>
        <taxon>Ecdysozoa</taxon>
        <taxon>Nematoda</taxon>
        <taxon>Chromadorea</taxon>
        <taxon>Rhabditida</taxon>
        <taxon>Tylenchina</taxon>
        <taxon>Cephalobomorpha</taxon>
        <taxon>Cephaloboidea</taxon>
        <taxon>Cephalobidae</taxon>
        <taxon>Acrobeloides</taxon>
    </lineage>
</organism>
<feature type="region of interest" description="Disordered" evidence="5">
    <location>
        <begin position="593"/>
        <end position="620"/>
    </location>
</feature>
<evidence type="ECO:0000313" key="6">
    <source>
        <dbReference type="Proteomes" id="UP000887540"/>
    </source>
</evidence>
<dbReference type="InterPro" id="IPR043129">
    <property type="entry name" value="ATPase_NBD"/>
</dbReference>
<dbReference type="GO" id="GO:0005524">
    <property type="term" value="F:ATP binding"/>
    <property type="evidence" value="ECO:0007669"/>
    <property type="project" value="UniProtKB-KW"/>
</dbReference>
<dbReference type="Gene3D" id="3.30.420.40">
    <property type="match status" value="2"/>
</dbReference>
<feature type="compositionally biased region" description="Polar residues" evidence="5">
    <location>
        <begin position="593"/>
        <end position="614"/>
    </location>
</feature>
<dbReference type="AlphaFoldDB" id="A0A914CIE4"/>
<keyword evidence="2 4" id="KW-0547">Nucleotide-binding</keyword>
<dbReference type="PANTHER" id="PTHR19375">
    <property type="entry name" value="HEAT SHOCK PROTEIN 70KDA"/>
    <property type="match status" value="1"/>
</dbReference>
<evidence type="ECO:0000256" key="2">
    <source>
        <dbReference type="ARBA" id="ARBA00022741"/>
    </source>
</evidence>
<name>A0A914CIE4_9BILA</name>
<protein>
    <submittedName>
        <fullName evidence="7">Uncharacterized protein</fullName>
    </submittedName>
</protein>
<accession>A0A914CIE4</accession>
<dbReference type="InterPro" id="IPR029047">
    <property type="entry name" value="HSP70_peptide-bd_sf"/>
</dbReference>
<evidence type="ECO:0000256" key="4">
    <source>
        <dbReference type="RuleBase" id="RU003322"/>
    </source>
</evidence>
<dbReference type="InterPro" id="IPR018181">
    <property type="entry name" value="Heat_shock_70_CS"/>
</dbReference>
<dbReference type="FunFam" id="3.90.640.10:FF:000003">
    <property type="entry name" value="Molecular chaperone DnaK"/>
    <property type="match status" value="1"/>
</dbReference>
<keyword evidence="6" id="KW-1185">Reference proteome</keyword>
<feature type="compositionally biased region" description="Polar residues" evidence="5">
    <location>
        <begin position="553"/>
        <end position="569"/>
    </location>
</feature>
<comment type="similarity">
    <text evidence="1 4">Belongs to the heat shock protein 70 family.</text>
</comment>
<dbReference type="PRINTS" id="PR00301">
    <property type="entry name" value="HEATSHOCK70"/>
</dbReference>
<dbReference type="FunFam" id="3.30.30.30:FF:000005">
    <property type="entry name" value="Heat shock protein ssb1"/>
    <property type="match status" value="1"/>
</dbReference>
<dbReference type="WBParaSite" id="ACRNAN_scaffold1099.g9049.t1">
    <property type="protein sequence ID" value="ACRNAN_scaffold1099.g9049.t1"/>
    <property type="gene ID" value="ACRNAN_scaffold1099.g9049"/>
</dbReference>
<keyword evidence="3 4" id="KW-0067">ATP-binding</keyword>
<dbReference type="PROSITE" id="PS01036">
    <property type="entry name" value="HSP70_3"/>
    <property type="match status" value="1"/>
</dbReference>
<dbReference type="Pfam" id="PF00012">
    <property type="entry name" value="HSP70"/>
    <property type="match status" value="1"/>
</dbReference>
<sequence length="679" mass="77084">MVSYTPDGKLVAGDKAFQRFSNNPTNTLYDMKRLIGRVWNQNNVEINEKFWGFKIIRNHQTYMAVVKPKNEEILVKPEEVSAEVLKEIKRVAETVTGQKNISKAVITVPAYFRLPQKYATKKAAEMAGLQVMELLTEPNAAAYSYGFHEKNLVNCNLMVFDFGGGTLDIVIINVKNGHFNTVSVGGDMQLGGRNIDELLMTHFSAEIKKERQDFFQEHQDCFSDPKWKHRLKTECIRVKIELSSIVNESSELFIDEILRDSSSDGVHITREKFEELIQPILTKIELIIHEVLNNAHFQPNNIDEILMIGGSSRIPSVHRLLESIFPGKKLNHSEHPDEAVAIGAAIRAAQFSTISRNETPNWTIQDILPLSIGEMVNNPRGRGGMEKIFSRGTPFPTPKVKRESYTIFNDQEVMEIKIYEGERPVAGYNNLLLSTTFDGVKPGMAGTQKLTMEYHIDCLGLLNMVATYDGRTREYSPFEIFEKENRVIERNENDLLREANLYQEMDKAERQLLDKEYEILLYCEQIDYKLRSPDDFSTPKRKRTNKEVKNETTGEANAPSTSKQNQTIEQSRELDSGVPQLPSFERIMVCSTSQAPGSGHTTETPSTSTQNQTNEQDKKPQLSCLKRLIVCSKPHLTGSRPLTERSVLENDTNMPSTSSHSEPVVFTVRNHIKVEASME</sequence>
<dbReference type="InterPro" id="IPR013126">
    <property type="entry name" value="Hsp_70_fam"/>
</dbReference>
<reference evidence="7" key="1">
    <citation type="submission" date="2022-11" db="UniProtKB">
        <authorList>
            <consortium name="WormBaseParasite"/>
        </authorList>
    </citation>
    <scope>IDENTIFICATION</scope>
</reference>
<evidence type="ECO:0000256" key="5">
    <source>
        <dbReference type="SAM" id="MobiDB-lite"/>
    </source>
</evidence>
<dbReference type="Proteomes" id="UP000887540">
    <property type="component" value="Unplaced"/>
</dbReference>
<proteinExistence type="inferred from homology"/>
<evidence type="ECO:0000256" key="3">
    <source>
        <dbReference type="ARBA" id="ARBA00022840"/>
    </source>
</evidence>
<evidence type="ECO:0000256" key="1">
    <source>
        <dbReference type="ARBA" id="ARBA00007381"/>
    </source>
</evidence>
<evidence type="ECO:0000313" key="7">
    <source>
        <dbReference type="WBParaSite" id="ACRNAN_scaffold1099.g9049.t1"/>
    </source>
</evidence>
<dbReference type="GO" id="GO:0140662">
    <property type="term" value="F:ATP-dependent protein folding chaperone"/>
    <property type="evidence" value="ECO:0007669"/>
    <property type="project" value="InterPro"/>
</dbReference>
<dbReference type="Gene3D" id="3.90.640.10">
    <property type="entry name" value="Actin, Chain A, domain 4"/>
    <property type="match status" value="1"/>
</dbReference>
<dbReference type="GO" id="GO:0006950">
    <property type="term" value="P:response to stress"/>
    <property type="evidence" value="ECO:0007669"/>
    <property type="project" value="UniProtKB-ARBA"/>
</dbReference>
<dbReference type="Gene3D" id="2.60.34.10">
    <property type="entry name" value="Substrate Binding Domain Of DNAk, Chain A, domain 1"/>
    <property type="match status" value="1"/>
</dbReference>
<dbReference type="SUPFAM" id="SSF100920">
    <property type="entry name" value="Heat shock protein 70kD (HSP70), peptide-binding domain"/>
    <property type="match status" value="1"/>
</dbReference>
<feature type="region of interest" description="Disordered" evidence="5">
    <location>
        <begin position="533"/>
        <end position="575"/>
    </location>
</feature>